<dbReference type="EMBL" id="UINC01210521">
    <property type="protein sequence ID" value="SVE34015.1"/>
    <property type="molecule type" value="Genomic_DNA"/>
</dbReference>
<name>A0A383CQB7_9ZZZZ</name>
<protein>
    <submittedName>
        <fullName evidence="1">Uncharacterized protein</fullName>
    </submittedName>
</protein>
<accession>A0A383CQB7</accession>
<gene>
    <name evidence="1" type="ORF">METZ01_LOCUS486869</name>
</gene>
<feature type="non-terminal residue" evidence="1">
    <location>
        <position position="30"/>
    </location>
</feature>
<dbReference type="AlphaFoldDB" id="A0A383CQB7"/>
<reference evidence="1" key="1">
    <citation type="submission" date="2018-05" db="EMBL/GenBank/DDBJ databases">
        <authorList>
            <person name="Lanie J.A."/>
            <person name="Ng W.-L."/>
            <person name="Kazmierczak K.M."/>
            <person name="Andrzejewski T.M."/>
            <person name="Davidsen T.M."/>
            <person name="Wayne K.J."/>
            <person name="Tettelin H."/>
            <person name="Glass J.I."/>
            <person name="Rusch D."/>
            <person name="Podicherti R."/>
            <person name="Tsui H.-C.T."/>
            <person name="Winkler M.E."/>
        </authorList>
    </citation>
    <scope>NUCLEOTIDE SEQUENCE</scope>
</reference>
<evidence type="ECO:0000313" key="1">
    <source>
        <dbReference type="EMBL" id="SVE34015.1"/>
    </source>
</evidence>
<proteinExistence type="predicted"/>
<organism evidence="1">
    <name type="scientific">marine metagenome</name>
    <dbReference type="NCBI Taxonomy" id="408172"/>
    <lineage>
        <taxon>unclassified sequences</taxon>
        <taxon>metagenomes</taxon>
        <taxon>ecological metagenomes</taxon>
    </lineage>
</organism>
<sequence>MNIVSSEFSKLAWNYFLIAKKIAHINFHQN</sequence>